<evidence type="ECO:0000313" key="3">
    <source>
        <dbReference type="Proteomes" id="UP001433638"/>
    </source>
</evidence>
<dbReference type="Proteomes" id="UP001433638">
    <property type="component" value="Unassembled WGS sequence"/>
</dbReference>
<dbReference type="EMBL" id="JBEFLD010000004">
    <property type="protein sequence ID" value="MEQ6290950.1"/>
    <property type="molecule type" value="Genomic_DNA"/>
</dbReference>
<evidence type="ECO:0000259" key="1">
    <source>
        <dbReference type="Pfam" id="PF12706"/>
    </source>
</evidence>
<dbReference type="InterPro" id="IPR036866">
    <property type="entry name" value="RibonucZ/Hydroxyglut_hydro"/>
</dbReference>
<gene>
    <name evidence="2" type="ORF">ABNW52_10010</name>
</gene>
<proteinExistence type="predicted"/>
<protein>
    <submittedName>
        <fullName evidence="2">MBL fold metallo-hydrolase</fullName>
    </submittedName>
</protein>
<dbReference type="PANTHER" id="PTHR15032">
    <property type="entry name" value="N-ACYL-PHOSPHATIDYLETHANOLAMINE-HYDROLYZING PHOSPHOLIPASE D"/>
    <property type="match status" value="1"/>
</dbReference>
<evidence type="ECO:0000313" key="2">
    <source>
        <dbReference type="EMBL" id="MEQ6290950.1"/>
    </source>
</evidence>
<reference evidence="2" key="1">
    <citation type="submission" date="2024-06" db="EMBL/GenBank/DDBJ databases">
        <title>Genome sequence of Vogesella sp. MAHUQ-64.</title>
        <authorList>
            <person name="Huq M.A."/>
        </authorList>
    </citation>
    <scope>NUCLEOTIDE SEQUENCE</scope>
    <source>
        <strain evidence="2">MAHUQ-64</strain>
    </source>
</reference>
<dbReference type="Gene3D" id="3.60.15.10">
    <property type="entry name" value="Ribonuclease Z/Hydroxyacylglutathione hydrolase-like"/>
    <property type="match status" value="1"/>
</dbReference>
<sequence>MTSISASTTSLTPRPHHALKKFRNQQLDYQTSFGQFVDITLAYLRTKRSEPSPLGAMPMHTLRMPDLPSDDATTLVRLGHSTVLIRIDGQYLLTDPVFSERASPLQWAGPKRFHPLPISIEELPPIKAVILSHDHYDHLDKHTILALDRKVELFVTPLRVGGHLRRWSINPHKIIELDWWQQVKLGTLRFTATPAQHFSGRGLRDRDRTLWASWVIEGSRERLFFSGDSGYFPGFREIGERCGPFDVTMIETGAYNALWSDIHMLPEQSVQAHIDLRGKAMLPIHNSTFDLALHDWHEPLERASSIAAARGVTLLTPMIGEPLALNASTTGTAWWRTQPAPEQGQLAWQP</sequence>
<keyword evidence="3" id="KW-1185">Reference proteome</keyword>
<organism evidence="2 3">
    <name type="scientific">Vogesella oryzagri</name>
    <dbReference type="NCBI Taxonomy" id="3160864"/>
    <lineage>
        <taxon>Bacteria</taxon>
        <taxon>Pseudomonadati</taxon>
        <taxon>Pseudomonadota</taxon>
        <taxon>Betaproteobacteria</taxon>
        <taxon>Neisseriales</taxon>
        <taxon>Chromobacteriaceae</taxon>
        <taxon>Vogesella</taxon>
    </lineage>
</organism>
<dbReference type="Pfam" id="PF12706">
    <property type="entry name" value="Lactamase_B_2"/>
    <property type="match status" value="1"/>
</dbReference>
<comment type="caution">
    <text evidence="2">The sequence shown here is derived from an EMBL/GenBank/DDBJ whole genome shotgun (WGS) entry which is preliminary data.</text>
</comment>
<dbReference type="SUPFAM" id="SSF56281">
    <property type="entry name" value="Metallo-hydrolase/oxidoreductase"/>
    <property type="match status" value="1"/>
</dbReference>
<dbReference type="PANTHER" id="PTHR15032:SF4">
    <property type="entry name" value="N-ACYL-PHOSPHATIDYLETHANOLAMINE-HYDROLYZING PHOSPHOLIPASE D"/>
    <property type="match status" value="1"/>
</dbReference>
<name>A0ABV1M6H6_9NEIS</name>
<dbReference type="InterPro" id="IPR001279">
    <property type="entry name" value="Metallo-B-lactamas"/>
</dbReference>
<feature type="domain" description="Metallo-beta-lactamase" evidence="1">
    <location>
        <begin position="92"/>
        <end position="285"/>
    </location>
</feature>
<dbReference type="RefSeq" id="WP_349587096.1">
    <property type="nucleotide sequence ID" value="NZ_JBEFLD010000004.1"/>
</dbReference>
<accession>A0ABV1M6H6</accession>